<protein>
    <recommendedName>
        <fullName evidence="5">Histidine phosphatase family protein</fullName>
    </recommendedName>
</protein>
<dbReference type="Pfam" id="PF00300">
    <property type="entry name" value="His_Phos_1"/>
    <property type="match status" value="1"/>
</dbReference>
<evidence type="ECO:0000313" key="4">
    <source>
        <dbReference type="Proteomes" id="UP000317691"/>
    </source>
</evidence>
<dbReference type="CDD" id="cd07067">
    <property type="entry name" value="HP_PGM_like"/>
    <property type="match status" value="1"/>
</dbReference>
<dbReference type="Gene3D" id="3.40.50.1240">
    <property type="entry name" value="Phosphoglycerate mutase-like"/>
    <property type="match status" value="1"/>
</dbReference>
<feature type="compositionally biased region" description="Basic residues" evidence="1">
    <location>
        <begin position="270"/>
        <end position="280"/>
    </location>
</feature>
<name>A0A538TRK0_UNCEI</name>
<gene>
    <name evidence="3" type="ORF">E6K79_02560</name>
</gene>
<sequence length="280" mass="29496">MIRALRPAWLPFLVLAIALVAAAFLPGLASATAPDSLGAASDSSAAVADSSAAAADSSAAASAGAAGDTAADSVRAKEFPHLDSTLVTRLRSGGYVIVFRHSITNHAVTDRDLRGGNFDDRSTQRNLDKEGEAQAARIGKAIADLGIPIGTVLSSPMWRCRDTAQIAFGHHQAVPELVRRGSEYRAMRIALLGSKPEEGKDIVLVTHQDLLIPIVKGLRRDQLHEGDALVVKPLGEGAFEVVAQVTPDDWERLAAESKAATVAKNGKSLKPTKTKKTAKK</sequence>
<evidence type="ECO:0000256" key="1">
    <source>
        <dbReference type="SAM" id="MobiDB-lite"/>
    </source>
</evidence>
<dbReference type="AlphaFoldDB" id="A0A538TRK0"/>
<dbReference type="EMBL" id="VBOZ01000009">
    <property type="protein sequence ID" value="TMQ66253.1"/>
    <property type="molecule type" value="Genomic_DNA"/>
</dbReference>
<dbReference type="InterPro" id="IPR029033">
    <property type="entry name" value="His_PPase_superfam"/>
</dbReference>
<accession>A0A538TRK0</accession>
<organism evidence="3 4">
    <name type="scientific">Eiseniibacteriota bacterium</name>
    <dbReference type="NCBI Taxonomy" id="2212470"/>
    <lineage>
        <taxon>Bacteria</taxon>
        <taxon>Candidatus Eiseniibacteriota</taxon>
    </lineage>
</organism>
<evidence type="ECO:0000313" key="3">
    <source>
        <dbReference type="EMBL" id="TMQ66253.1"/>
    </source>
</evidence>
<dbReference type="Proteomes" id="UP000317691">
    <property type="component" value="Unassembled WGS sequence"/>
</dbReference>
<keyword evidence="2" id="KW-0732">Signal</keyword>
<dbReference type="SUPFAM" id="SSF53254">
    <property type="entry name" value="Phosphoglycerate mutase-like"/>
    <property type="match status" value="1"/>
</dbReference>
<feature type="region of interest" description="Disordered" evidence="1">
    <location>
        <begin position="261"/>
        <end position="280"/>
    </location>
</feature>
<evidence type="ECO:0008006" key="5">
    <source>
        <dbReference type="Google" id="ProtNLM"/>
    </source>
</evidence>
<comment type="caution">
    <text evidence="3">The sequence shown here is derived from an EMBL/GenBank/DDBJ whole genome shotgun (WGS) entry which is preliminary data.</text>
</comment>
<feature type="chain" id="PRO_5021727651" description="Histidine phosphatase family protein" evidence="2">
    <location>
        <begin position="32"/>
        <end position="280"/>
    </location>
</feature>
<evidence type="ECO:0000256" key="2">
    <source>
        <dbReference type="SAM" id="SignalP"/>
    </source>
</evidence>
<reference evidence="3 4" key="1">
    <citation type="journal article" date="2019" name="Nat. Microbiol.">
        <title>Mediterranean grassland soil C-N compound turnover is dependent on rainfall and depth, and is mediated by genomically divergent microorganisms.</title>
        <authorList>
            <person name="Diamond S."/>
            <person name="Andeer P.F."/>
            <person name="Li Z."/>
            <person name="Crits-Christoph A."/>
            <person name="Burstein D."/>
            <person name="Anantharaman K."/>
            <person name="Lane K.R."/>
            <person name="Thomas B.C."/>
            <person name="Pan C."/>
            <person name="Northen T.R."/>
            <person name="Banfield J.F."/>
        </authorList>
    </citation>
    <scope>NUCLEOTIDE SEQUENCE [LARGE SCALE GENOMIC DNA]</scope>
    <source>
        <strain evidence="3">WS_9</strain>
    </source>
</reference>
<dbReference type="InterPro" id="IPR013078">
    <property type="entry name" value="His_Pase_superF_clade-1"/>
</dbReference>
<proteinExistence type="predicted"/>
<feature type="signal peptide" evidence="2">
    <location>
        <begin position="1"/>
        <end position="31"/>
    </location>
</feature>